<protein>
    <recommendedName>
        <fullName evidence="3">Right handed beta helix domain-containing protein</fullName>
    </recommendedName>
</protein>
<organism evidence="2">
    <name type="scientific">Amphimedon queenslandica</name>
    <name type="common">Sponge</name>
    <dbReference type="NCBI Taxonomy" id="400682"/>
    <lineage>
        <taxon>Eukaryota</taxon>
        <taxon>Metazoa</taxon>
        <taxon>Porifera</taxon>
        <taxon>Demospongiae</taxon>
        <taxon>Heteroscleromorpha</taxon>
        <taxon>Haplosclerida</taxon>
        <taxon>Niphatidae</taxon>
        <taxon>Amphimedon</taxon>
    </lineage>
</organism>
<reference evidence="2" key="1">
    <citation type="submission" date="2017-05" db="UniProtKB">
        <authorList>
            <consortium name="EnsemblMetazoa"/>
        </authorList>
    </citation>
    <scope>IDENTIFICATION</scope>
</reference>
<evidence type="ECO:0000256" key="1">
    <source>
        <dbReference type="SAM" id="SignalP"/>
    </source>
</evidence>
<evidence type="ECO:0008006" key="3">
    <source>
        <dbReference type="Google" id="ProtNLM"/>
    </source>
</evidence>
<dbReference type="AlphaFoldDB" id="A0A1X7TMH3"/>
<feature type="signal peptide" evidence="1">
    <location>
        <begin position="1"/>
        <end position="21"/>
    </location>
</feature>
<name>A0A1X7TMH3_AMPQE</name>
<dbReference type="InParanoid" id="A0A1X7TMH3"/>
<keyword evidence="1" id="KW-0732">Signal</keyword>
<evidence type="ECO:0000313" key="2">
    <source>
        <dbReference type="EnsemblMetazoa" id="Aqu2.1.15857_001"/>
    </source>
</evidence>
<feature type="chain" id="PRO_5013344641" description="Right handed beta helix domain-containing protein" evidence="1">
    <location>
        <begin position="22"/>
        <end position="452"/>
    </location>
</feature>
<sequence length="452" mass="49630">MSLLLVVALLFFSSSCSVSSGQYYVSDDCSSVTQSPCNPLSVYAGDMSQYNNSIFYFIGTSSIYNDLTMDSVQNVTLHGLDQSPVINCRNKYAKYDVKIYSSSYVTFSNISWHHCYISFEFSNNITITGSIFKNQYQSLGLMNVFDSKITSSVFDSVNLLMFYSPPPVCYNELHCYSLTLTNVTVTNGYLEFDMFHGTSYNLSIILDNVNIISTSTDYYFTESLFSLYITNSSISCSNDGFGFEFDMHSQQSKYCNIKGVESQSTIVIEDTQFHNNGNGLYFIISQDYFQLSNHHIAITVNLCSIYDSDLSGLAMDGGLSTSAHISVIDTELVGNRRNEIIGCHFVLLNNITVTNSLSTGLVIKSSVVTVENRLAFKSNTGVVGGGMAINISSTVALSPSANLEFIDNHATYKGGGIYIDEKTESTFALVSPIPLTLKDNTAGVAGNDIMGN</sequence>
<dbReference type="EnsemblMetazoa" id="Aqu2.1.15857_001">
    <property type="protein sequence ID" value="Aqu2.1.15857_001"/>
    <property type="gene ID" value="Aqu2.1.15857"/>
</dbReference>
<accession>A0A1X7TMH3</accession>
<proteinExistence type="predicted"/>